<keyword evidence="4" id="KW-0274">FAD</keyword>
<evidence type="ECO:0000313" key="8">
    <source>
        <dbReference type="Proteomes" id="UP001180754"/>
    </source>
</evidence>
<dbReference type="EMBL" id="JAVRFD010000019">
    <property type="protein sequence ID" value="MDT0547441.1"/>
    <property type="molecule type" value="Genomic_DNA"/>
</dbReference>
<feature type="domain" description="FAD-binding" evidence="6">
    <location>
        <begin position="7"/>
        <end position="347"/>
    </location>
</feature>
<organism evidence="7 8">
    <name type="scientific">Streptomyces lonegramiae</name>
    <dbReference type="NCBI Taxonomy" id="3075524"/>
    <lineage>
        <taxon>Bacteria</taxon>
        <taxon>Bacillati</taxon>
        <taxon>Actinomycetota</taxon>
        <taxon>Actinomycetes</taxon>
        <taxon>Kitasatosporales</taxon>
        <taxon>Streptomycetaceae</taxon>
        <taxon>Streptomyces</taxon>
    </lineage>
</organism>
<dbReference type="InterPro" id="IPR050641">
    <property type="entry name" value="RIFMO-like"/>
</dbReference>
<dbReference type="Gene3D" id="3.50.50.60">
    <property type="entry name" value="FAD/NAD(P)-binding domain"/>
    <property type="match status" value="1"/>
</dbReference>
<dbReference type="PANTHER" id="PTHR43004:SF19">
    <property type="entry name" value="BINDING MONOOXYGENASE, PUTATIVE (JCVI)-RELATED"/>
    <property type="match status" value="1"/>
</dbReference>
<keyword evidence="3" id="KW-0285">Flavoprotein</keyword>
<feature type="compositionally biased region" description="Basic and acidic residues" evidence="5">
    <location>
        <begin position="399"/>
        <end position="408"/>
    </location>
</feature>
<protein>
    <submittedName>
        <fullName evidence="7">FAD-dependent monooxygenase</fullName>
    </submittedName>
</protein>
<evidence type="ECO:0000256" key="2">
    <source>
        <dbReference type="ARBA" id="ARBA00007801"/>
    </source>
</evidence>
<comment type="cofactor">
    <cofactor evidence="1">
        <name>FAD</name>
        <dbReference type="ChEBI" id="CHEBI:57692"/>
    </cofactor>
</comment>
<reference evidence="7" key="1">
    <citation type="submission" date="2024-05" db="EMBL/GenBank/DDBJ databases">
        <title>30 novel species of actinomycetes from the DSMZ collection.</title>
        <authorList>
            <person name="Nouioui I."/>
        </authorList>
    </citation>
    <scope>NUCLEOTIDE SEQUENCE</scope>
    <source>
        <strain evidence="7">DSM 41529</strain>
    </source>
</reference>
<dbReference type="Pfam" id="PF21274">
    <property type="entry name" value="Rng_hyd_C"/>
    <property type="match status" value="1"/>
</dbReference>
<evidence type="ECO:0000313" key="7">
    <source>
        <dbReference type="EMBL" id="MDT0547441.1"/>
    </source>
</evidence>
<feature type="region of interest" description="Disordered" evidence="5">
    <location>
        <begin position="386"/>
        <end position="410"/>
    </location>
</feature>
<evidence type="ECO:0000256" key="1">
    <source>
        <dbReference type="ARBA" id="ARBA00001974"/>
    </source>
</evidence>
<evidence type="ECO:0000256" key="5">
    <source>
        <dbReference type="SAM" id="MobiDB-lite"/>
    </source>
</evidence>
<comment type="similarity">
    <text evidence="2">Belongs to the PheA/TfdB FAD monooxygenase family.</text>
</comment>
<comment type="caution">
    <text evidence="7">The sequence shown here is derived from an EMBL/GenBank/DDBJ whole genome shotgun (WGS) entry which is preliminary data.</text>
</comment>
<dbReference type="Proteomes" id="UP001180754">
    <property type="component" value="Unassembled WGS sequence"/>
</dbReference>
<dbReference type="InterPro" id="IPR002938">
    <property type="entry name" value="FAD-bd"/>
</dbReference>
<dbReference type="SUPFAM" id="SSF51905">
    <property type="entry name" value="FAD/NAD(P)-binding domain"/>
    <property type="match status" value="1"/>
</dbReference>
<dbReference type="Gene3D" id="3.40.30.120">
    <property type="match status" value="1"/>
</dbReference>
<keyword evidence="7" id="KW-0503">Monooxygenase</keyword>
<dbReference type="RefSeq" id="WP_311727959.1">
    <property type="nucleotide sequence ID" value="NZ_JAVRFD010000019.1"/>
</dbReference>
<dbReference type="Gene3D" id="3.30.70.2450">
    <property type="match status" value="1"/>
</dbReference>
<sequence>MSDDVLDVLIVGAGPAGLTLACDLARRGIACRVVDGAERPSTASRAKTIQPRSLEVADDLGVIDRVLRLGTIDVPTRHYDRERVVSEAVEVAVGKPTPGAPYAPVWLSQPRFESILRDRLAELGGQVEWGSAATGLRQDAGSVTATVRTAAGRREIRARYLVGCDGARSLVRHRTGATLRGTSYPDQRWYLGDVRVAGLDRHCQHLWMSPEHGILSLFPLPSTDIWQLQASVPADEQQPVPPSLELFRHIFAERAGVPGLVIDDAGWQSLYKINVCLVDRYRVGRVFLAGDAAHIHSPAGGQGMNTGIQDAYNLGWKLAAVLDGADAALLDTYEQERRPVAQSVLEDSTTRLHAMMRASGNGDGSDALRGLTDDFTTGLTIAYPDSPLTRHRHLPPRPEGPRAGDRAPDAPCLDAATGRERRIFDLLRGPHWTLLSFGHDHDHDHSHDPVRDLIADETSVPLRTYRVTTDATATGPDTIFDADGHAHRLYNTDGDELVLIRPDGYIATRAHALSRDGSLPPTAGRAV</sequence>
<evidence type="ECO:0000256" key="3">
    <source>
        <dbReference type="ARBA" id="ARBA00022630"/>
    </source>
</evidence>
<keyword evidence="7" id="KW-0560">Oxidoreductase</keyword>
<keyword evidence="8" id="KW-1185">Reference proteome</keyword>
<dbReference type="PANTHER" id="PTHR43004">
    <property type="entry name" value="TRK SYSTEM POTASSIUM UPTAKE PROTEIN"/>
    <property type="match status" value="1"/>
</dbReference>
<accession>A0ABU2XNF9</accession>
<dbReference type="SUPFAM" id="SSF52833">
    <property type="entry name" value="Thioredoxin-like"/>
    <property type="match status" value="1"/>
</dbReference>
<dbReference type="NCBIfam" id="NF004832">
    <property type="entry name" value="PRK06184.1"/>
    <property type="match status" value="1"/>
</dbReference>
<gene>
    <name evidence="7" type="ORF">RND15_32760</name>
</gene>
<dbReference type="PRINTS" id="PR00420">
    <property type="entry name" value="RNGMNOXGNASE"/>
</dbReference>
<dbReference type="GO" id="GO:0004497">
    <property type="term" value="F:monooxygenase activity"/>
    <property type="evidence" value="ECO:0007669"/>
    <property type="project" value="UniProtKB-KW"/>
</dbReference>
<dbReference type="Pfam" id="PF01494">
    <property type="entry name" value="FAD_binding_3"/>
    <property type="match status" value="1"/>
</dbReference>
<evidence type="ECO:0000256" key="4">
    <source>
        <dbReference type="ARBA" id="ARBA00022827"/>
    </source>
</evidence>
<evidence type="ECO:0000259" key="6">
    <source>
        <dbReference type="Pfam" id="PF01494"/>
    </source>
</evidence>
<proteinExistence type="inferred from homology"/>
<name>A0ABU2XNF9_9ACTN</name>
<dbReference type="InterPro" id="IPR036188">
    <property type="entry name" value="FAD/NAD-bd_sf"/>
</dbReference>
<dbReference type="InterPro" id="IPR036249">
    <property type="entry name" value="Thioredoxin-like_sf"/>
</dbReference>